<feature type="transmembrane region" description="Helical" evidence="13">
    <location>
        <begin position="332"/>
        <end position="351"/>
    </location>
</feature>
<feature type="transmembrane region" description="Helical" evidence="13">
    <location>
        <begin position="253"/>
        <end position="273"/>
    </location>
</feature>
<evidence type="ECO:0000256" key="8">
    <source>
        <dbReference type="ARBA" id="ARBA00023136"/>
    </source>
</evidence>
<feature type="transmembrane region" description="Helical" evidence="13">
    <location>
        <begin position="212"/>
        <end position="233"/>
    </location>
</feature>
<comment type="function">
    <text evidence="10">Sterol O-acyltransferase that catalyzes the formation of stery esters.</text>
</comment>
<dbReference type="OMA" id="NTADACK"/>
<evidence type="ECO:0000256" key="1">
    <source>
        <dbReference type="ARBA" id="ARBA00004477"/>
    </source>
</evidence>
<proteinExistence type="inferred from homology"/>
<accession>J9D4M3</accession>
<evidence type="ECO:0000256" key="12">
    <source>
        <dbReference type="PIRSR" id="PIRSR000439-1"/>
    </source>
</evidence>
<dbReference type="GO" id="GO:0019432">
    <property type="term" value="P:triglyceride biosynthetic process"/>
    <property type="evidence" value="ECO:0007669"/>
    <property type="project" value="TreeGrafter"/>
</dbReference>
<keyword evidence="6 11" id="KW-0256">Endoplasmic reticulum</keyword>
<keyword evidence="9 11" id="KW-0012">Acyltransferase</keyword>
<dbReference type="GO" id="GO:0005789">
    <property type="term" value="C:endoplasmic reticulum membrane"/>
    <property type="evidence" value="ECO:0007669"/>
    <property type="project" value="UniProtKB-SubCell"/>
</dbReference>
<comment type="caution">
    <text evidence="14">The sequence shown here is derived from an EMBL/GenBank/DDBJ whole genome shotgun (WGS) entry which is preliminary data.</text>
</comment>
<feature type="transmembrane region" description="Helical" evidence="13">
    <location>
        <begin position="357"/>
        <end position="376"/>
    </location>
</feature>
<dbReference type="Proteomes" id="UP000003163">
    <property type="component" value="Unassembled WGS sequence"/>
</dbReference>
<evidence type="ECO:0000256" key="6">
    <source>
        <dbReference type="ARBA" id="ARBA00022824"/>
    </source>
</evidence>
<dbReference type="Pfam" id="PF03062">
    <property type="entry name" value="MBOAT"/>
    <property type="match status" value="1"/>
</dbReference>
<evidence type="ECO:0000256" key="11">
    <source>
        <dbReference type="PIRNR" id="PIRNR000439"/>
    </source>
</evidence>
<keyword evidence="7 13" id="KW-1133">Transmembrane helix</keyword>
<reference evidence="14 15" key="1">
    <citation type="submission" date="2011-08" db="EMBL/GenBank/DDBJ databases">
        <authorList>
            <person name="Liu Z.J."/>
            <person name="Shi F.L."/>
            <person name="Lu J.Q."/>
            <person name="Li M."/>
            <person name="Wang Z.L."/>
        </authorList>
    </citation>
    <scope>NUCLEOTIDE SEQUENCE [LARGE SCALE GENOMIC DNA]</scope>
    <source>
        <strain evidence="14 15">USNM 41457</strain>
    </source>
</reference>
<evidence type="ECO:0000256" key="4">
    <source>
        <dbReference type="ARBA" id="ARBA00022679"/>
    </source>
</evidence>
<evidence type="ECO:0000256" key="10">
    <source>
        <dbReference type="ARBA" id="ARBA00023568"/>
    </source>
</evidence>
<keyword evidence="15" id="KW-1185">Reference proteome</keyword>
<dbReference type="InterPro" id="IPR014371">
    <property type="entry name" value="Oat_ACAT_DAG_ARE"/>
</dbReference>
<protein>
    <recommendedName>
        <fullName evidence="11">O-acyltransferase</fullName>
    </recommendedName>
</protein>
<feature type="active site" evidence="12">
    <location>
        <position position="346"/>
    </location>
</feature>
<keyword evidence="4 11" id="KW-0808">Transferase</keyword>
<dbReference type="InParanoid" id="J9D4M3"/>
<comment type="subcellular location">
    <subcellularLocation>
        <location evidence="1 11">Endoplasmic reticulum membrane</location>
        <topology evidence="1 11">Multi-pass membrane protein</topology>
    </subcellularLocation>
</comment>
<gene>
    <name evidence="14" type="ORF">EDEG_02849</name>
</gene>
<dbReference type="InterPro" id="IPR004299">
    <property type="entry name" value="MBOAT_fam"/>
</dbReference>
<feature type="transmembrane region" description="Helical" evidence="13">
    <location>
        <begin position="50"/>
        <end position="70"/>
    </location>
</feature>
<reference evidence="15" key="2">
    <citation type="submission" date="2015-07" db="EMBL/GenBank/DDBJ databases">
        <title>Contrasting host-pathogen interactions and genome evolution in two generalist and specialist microsporidian pathogens of mosquitoes.</title>
        <authorList>
            <consortium name="The Broad Institute Genomics Platform"/>
            <consortium name="The Broad Institute Genome Sequencing Center for Infectious Disease"/>
            <person name="Cuomo C.A."/>
            <person name="Sanscrainte N.D."/>
            <person name="Goldberg J.M."/>
            <person name="Heiman D."/>
            <person name="Young S."/>
            <person name="Zeng Q."/>
            <person name="Becnel J.J."/>
            <person name="Birren B.W."/>
        </authorList>
    </citation>
    <scope>NUCLEOTIDE SEQUENCE [LARGE SCALE GENOMIC DNA]</scope>
    <source>
        <strain evidence="15">USNM 41457</strain>
    </source>
</reference>
<evidence type="ECO:0000256" key="9">
    <source>
        <dbReference type="ARBA" id="ARBA00023315"/>
    </source>
</evidence>
<dbReference type="AlphaFoldDB" id="J9D4M3"/>
<evidence type="ECO:0000256" key="2">
    <source>
        <dbReference type="ARBA" id="ARBA00005189"/>
    </source>
</evidence>
<organism evidence="14 15">
    <name type="scientific">Edhazardia aedis (strain USNM 41457)</name>
    <name type="common">Microsporidian parasite</name>
    <dbReference type="NCBI Taxonomy" id="1003232"/>
    <lineage>
        <taxon>Eukaryota</taxon>
        <taxon>Fungi</taxon>
        <taxon>Fungi incertae sedis</taxon>
        <taxon>Microsporidia</taxon>
        <taxon>Edhazardia</taxon>
    </lineage>
</organism>
<evidence type="ECO:0000313" key="15">
    <source>
        <dbReference type="Proteomes" id="UP000003163"/>
    </source>
</evidence>
<dbReference type="VEuPathDB" id="MicrosporidiaDB:EDEG_02849"/>
<dbReference type="PANTHER" id="PTHR10408">
    <property type="entry name" value="STEROL O-ACYLTRANSFERASE"/>
    <property type="match status" value="1"/>
</dbReference>
<dbReference type="GO" id="GO:0004144">
    <property type="term" value="F:diacylglycerol O-acyltransferase activity"/>
    <property type="evidence" value="ECO:0007669"/>
    <property type="project" value="UniProtKB-ARBA"/>
</dbReference>
<feature type="transmembrane region" description="Helical" evidence="13">
    <location>
        <begin position="99"/>
        <end position="121"/>
    </location>
</feature>
<evidence type="ECO:0000256" key="5">
    <source>
        <dbReference type="ARBA" id="ARBA00022692"/>
    </source>
</evidence>
<dbReference type="EMBL" id="AFBI03000057">
    <property type="protein sequence ID" value="EJW02756.1"/>
    <property type="molecule type" value="Genomic_DNA"/>
</dbReference>
<keyword evidence="5 13" id="KW-0812">Transmembrane</keyword>
<comment type="similarity">
    <text evidence="3 11">Belongs to the membrane-bound acyltransferase family. Sterol o-acyltransferase subfamily.</text>
</comment>
<dbReference type="STRING" id="1003232.J9D4M3"/>
<evidence type="ECO:0000256" key="13">
    <source>
        <dbReference type="SAM" id="Phobius"/>
    </source>
</evidence>
<evidence type="ECO:0000256" key="7">
    <source>
        <dbReference type="ARBA" id="ARBA00022989"/>
    </source>
</evidence>
<keyword evidence="8 11" id="KW-0472">Membrane</keyword>
<name>J9D4M3_EDHAE</name>
<feature type="transmembrane region" description="Helical" evidence="13">
    <location>
        <begin position="388"/>
        <end position="407"/>
    </location>
</feature>
<dbReference type="OrthoDB" id="10039049at2759"/>
<comment type="pathway">
    <text evidence="2">Lipid metabolism.</text>
</comment>
<dbReference type="PIRSF" id="PIRSF000439">
    <property type="entry name" value="Oat_ACAT_DAG_ARE"/>
    <property type="match status" value="1"/>
</dbReference>
<evidence type="ECO:0000256" key="3">
    <source>
        <dbReference type="ARBA" id="ARBA00009010"/>
    </source>
</evidence>
<dbReference type="HOGENOM" id="CLU_018190_0_2_1"/>
<dbReference type="FunCoup" id="J9D4M3">
    <property type="interactions" value="49"/>
</dbReference>
<sequence length="413" mass="49324">MNRHGFYYQGFLNLTGILGFLALASSLVPKECLKVYKYCSMIISFQFNDVYWGSITFLILLMMCVNSFLLRRWKRSVYERKKKDIANVTYTGKNNYLQIFNILSLLMCFIVISYMIIYKIHDFFVESWISVIFIEYILKIASFNSVLSNLEKADKRGKETELKADEKDCEIFYYLNSKGTLDFKHFLYFLIIPDLIYSDKFIMKKSRNRRNILFCVSKLIVTTLVFIFVKNQFALPLLRELTATNNMIKLIKLYGYFVLSICVSWILLFYSYFNCYLKIFSELCKVNDLKIYGPWWNSTNLAHFWREWNHIFHKWMVKTIYKPLLMRKYSKFTAKLICFFVSGSLHEYAFFLVCKKFGGWMLFAFIMQVPSIYISVKIDKIFPKIGNFLFWIVFCVFGQPICVLLYYKIYISE</sequence>
<dbReference type="PANTHER" id="PTHR10408:SF7">
    <property type="entry name" value="DIACYLGLYCEROL O-ACYLTRANSFERASE 1"/>
    <property type="match status" value="1"/>
</dbReference>
<feature type="transmembrane region" description="Helical" evidence="13">
    <location>
        <begin position="127"/>
        <end position="147"/>
    </location>
</feature>
<evidence type="ECO:0000313" key="14">
    <source>
        <dbReference type="EMBL" id="EJW02756.1"/>
    </source>
</evidence>